<keyword evidence="1" id="KW-1133">Transmembrane helix</keyword>
<dbReference type="Gene3D" id="2.60.40.10">
    <property type="entry name" value="Immunoglobulins"/>
    <property type="match status" value="1"/>
</dbReference>
<feature type="transmembrane region" description="Helical" evidence="1">
    <location>
        <begin position="807"/>
        <end position="829"/>
    </location>
</feature>
<reference evidence="2 3" key="1">
    <citation type="journal article" date="2016" name="Nat. Commun.">
        <title>Thousands of microbial genomes shed light on interconnected biogeochemical processes in an aquifer system.</title>
        <authorList>
            <person name="Anantharaman K."/>
            <person name="Brown C.T."/>
            <person name="Hug L.A."/>
            <person name="Sharon I."/>
            <person name="Castelle C.J."/>
            <person name="Probst A.J."/>
            <person name="Thomas B.C."/>
            <person name="Singh A."/>
            <person name="Wilkins M.J."/>
            <person name="Karaoz U."/>
            <person name="Brodie E.L."/>
            <person name="Williams K.H."/>
            <person name="Hubbard S.S."/>
            <person name="Banfield J.F."/>
        </authorList>
    </citation>
    <scope>NUCLEOTIDE SEQUENCE [LARGE SCALE GENOMIC DNA]</scope>
</reference>
<gene>
    <name evidence="2" type="ORF">A2799_04870</name>
</gene>
<dbReference type="InterPro" id="IPR013783">
    <property type="entry name" value="Ig-like_fold"/>
</dbReference>
<feature type="transmembrane region" description="Helical" evidence="1">
    <location>
        <begin position="919"/>
        <end position="940"/>
    </location>
</feature>
<comment type="caution">
    <text evidence="2">The sequence shown here is derived from an EMBL/GenBank/DDBJ whole genome shotgun (WGS) entry which is preliminary data.</text>
</comment>
<dbReference type="Proteomes" id="UP000176850">
    <property type="component" value="Unassembled WGS sequence"/>
</dbReference>
<evidence type="ECO:0000256" key="1">
    <source>
        <dbReference type="SAM" id="Phobius"/>
    </source>
</evidence>
<evidence type="ECO:0008006" key="4">
    <source>
        <dbReference type="Google" id="ProtNLM"/>
    </source>
</evidence>
<sequence>MIYKIFHKIYPFITIFLFSLFFVNRLFLDSYLFYGEERGFLNYDFVNYHFKNLWEASRNFGAITSSHINVFTTGLFWKITSYFNLSWLDSEKLFYFFIIFLTTLSAYLVFKKVSKSEKIGLLMSLIYITTYNYYATITTTPKLLQFLIVPLSLYLWLSFNETKKLRYLIINALSSVLLLGIGINPPQMIGAYALICIYIFIFNFKKENLLNIFFFTFPYILSILFVFLVNSIVIVNSLQVIKFDLFSSSFLAPNAVVYEVLRFFGGWWDYAGSGGLFYNHIGDYYHSLVGIVMTYLPVAILIYLLKFQKREQISTRNKLILLTIIMLFLTKGGAMPFGEVFNKAYESLGILKIFREPWAKFIADFIFVVYLSIAYFLHTTPEKVKKYVLYFLVILLLFQIVPLGLKRVIDHRNLLWKISDVKIPDYWEKFSKWTKENAQGKRILILPAIISDKSNPGQDWNPYLFIGYPDIFFIYSDIISGQFNDDEDRYITQNYLKNLNSNLVSLGSIDYILNKNDVIHEQTAKLKTLGSVTDAIDINESIQFGQLSLIPVKKSVQLNRIRTVKNIKSASDNCVSFFYHEKNSDFVNTVYSNDPSINKNEIYEEMAVPNIKKISDISYEINFDTDSTKTTVLYFNETYNKGWQLYDSNGLWDKPIREDYTHIKANCFANAWLLSETFQNNHHHFYLRFSPDILYRQMETICIVILLLSLVFATIYLFKIRKKEGNSNSSVSFISPNKVMKVLYEKFHPSQFGVFKTEYRLLFLFATVLLIIFDFFNPHVYFDLFVIVFSFVWINTISAYKLNPRVNIYLASAFLFLTVICRLVGFMALSEKMSVWVVLFLVYVLLYSIIYDYLVSEKINNYDQFLGKVKSDIGYFERSKFSPIVFLLSLLHKSLANIRNTLITIYGNKFKTKQDYSVLILKLVITSFVLFVGFTAYRIVDSKINRLAFNPIISRFEPKIDYQSTTVLIRGKSFGTPEIDGSVLMSQYGAIRTSTWTESTITFDVPLSWKPGIVKLWIAKPINYEGKEVVAISKPFEIRIIPRHSTFTKDDDLFFQQIKDLEPLTKKLNGYE</sequence>
<feature type="transmembrane region" description="Helical" evidence="1">
    <location>
        <begin position="387"/>
        <end position="405"/>
    </location>
</feature>
<protein>
    <recommendedName>
        <fullName evidence="4">IPT/TIG domain-containing protein</fullName>
    </recommendedName>
</protein>
<proteinExistence type="predicted"/>
<accession>A0A1F7GLB0</accession>
<feature type="transmembrane region" description="Helical" evidence="1">
    <location>
        <begin position="319"/>
        <end position="338"/>
    </location>
</feature>
<feature type="transmembrane region" description="Helical" evidence="1">
    <location>
        <begin position="782"/>
        <end position="800"/>
    </location>
</feature>
<feature type="transmembrane region" description="Helical" evidence="1">
    <location>
        <begin position="166"/>
        <end position="183"/>
    </location>
</feature>
<feature type="transmembrane region" description="Helical" evidence="1">
    <location>
        <begin position="212"/>
        <end position="235"/>
    </location>
</feature>
<feature type="transmembrane region" description="Helical" evidence="1">
    <location>
        <begin position="835"/>
        <end position="854"/>
    </location>
</feature>
<evidence type="ECO:0000313" key="2">
    <source>
        <dbReference type="EMBL" id="OGK19466.1"/>
    </source>
</evidence>
<organism evidence="2 3">
    <name type="scientific">Candidatus Roizmanbacteria bacterium RIFCSPHIGHO2_01_FULL_39_24</name>
    <dbReference type="NCBI Taxonomy" id="1802032"/>
    <lineage>
        <taxon>Bacteria</taxon>
        <taxon>Candidatus Roizmaniibacteriota</taxon>
    </lineage>
</organism>
<dbReference type="AlphaFoldDB" id="A0A1F7GLB0"/>
<feature type="transmembrane region" description="Helical" evidence="1">
    <location>
        <begin position="143"/>
        <end position="159"/>
    </location>
</feature>
<keyword evidence="1" id="KW-0812">Transmembrane</keyword>
<feature type="transmembrane region" description="Helical" evidence="1">
    <location>
        <begin position="93"/>
        <end position="110"/>
    </location>
</feature>
<feature type="transmembrane region" description="Helical" evidence="1">
    <location>
        <begin position="12"/>
        <end position="34"/>
    </location>
</feature>
<feature type="transmembrane region" description="Helical" evidence="1">
    <location>
        <begin position="698"/>
        <end position="718"/>
    </location>
</feature>
<feature type="transmembrane region" description="Helical" evidence="1">
    <location>
        <begin position="284"/>
        <end position="307"/>
    </location>
</feature>
<keyword evidence="1" id="KW-0472">Membrane</keyword>
<feature type="transmembrane region" description="Helical" evidence="1">
    <location>
        <begin position="119"/>
        <end position="137"/>
    </location>
</feature>
<feature type="transmembrane region" description="Helical" evidence="1">
    <location>
        <begin position="189"/>
        <end position="205"/>
    </location>
</feature>
<feature type="transmembrane region" description="Helical" evidence="1">
    <location>
        <begin position="759"/>
        <end position="776"/>
    </location>
</feature>
<dbReference type="EMBL" id="MFZH01000011">
    <property type="protein sequence ID" value="OGK19466.1"/>
    <property type="molecule type" value="Genomic_DNA"/>
</dbReference>
<feature type="transmembrane region" description="Helical" evidence="1">
    <location>
        <begin position="358"/>
        <end position="378"/>
    </location>
</feature>
<name>A0A1F7GLB0_9BACT</name>
<evidence type="ECO:0000313" key="3">
    <source>
        <dbReference type="Proteomes" id="UP000176850"/>
    </source>
</evidence>